<comment type="caution">
    <text evidence="11">The sequence shown here is derived from an EMBL/GenBank/DDBJ whole genome shotgun (WGS) entry which is preliminary data.</text>
</comment>
<name>A0A9P6XG79_RHIOR</name>
<dbReference type="InterPro" id="IPR027267">
    <property type="entry name" value="AH/BAR_dom_sf"/>
</dbReference>
<dbReference type="Proteomes" id="UP000716291">
    <property type="component" value="Unassembled WGS sequence"/>
</dbReference>
<evidence type="ECO:0000256" key="8">
    <source>
        <dbReference type="SAM" id="MobiDB-lite"/>
    </source>
</evidence>
<protein>
    <recommendedName>
        <fullName evidence="13">SH3 domain-containing protein</fullName>
    </recommendedName>
</protein>
<gene>
    <name evidence="11" type="ORF">G6F64_002477</name>
</gene>
<evidence type="ECO:0000259" key="10">
    <source>
        <dbReference type="PROSITE" id="PS51741"/>
    </source>
</evidence>
<dbReference type="GO" id="GO:0120104">
    <property type="term" value="C:mitotic actomyosin contractile ring, proximal layer"/>
    <property type="evidence" value="ECO:0007669"/>
    <property type="project" value="TreeGrafter"/>
</dbReference>
<dbReference type="Gene3D" id="1.20.1270.60">
    <property type="entry name" value="Arfaptin homology (AH) domain/BAR domain"/>
    <property type="match status" value="1"/>
</dbReference>
<keyword evidence="3" id="KW-0963">Cytoplasm</keyword>
<comment type="subcellular location">
    <subcellularLocation>
        <location evidence="1">Cytoplasm</location>
        <location evidence="1">Cytoskeleton</location>
    </subcellularLocation>
</comment>
<dbReference type="PROSITE" id="PS50002">
    <property type="entry name" value="SH3"/>
    <property type="match status" value="1"/>
</dbReference>
<dbReference type="Pfam" id="PF14604">
    <property type="entry name" value="SH3_9"/>
    <property type="match status" value="1"/>
</dbReference>
<sequence>MALESYFASKKEIEEQKKSVTVAEQVYKRSVDNLNAINEKWIHDWKHSAGVYQELELKRITYLRSTFWSFSNMMTSTFSIDEECCDRIRTALEITNIQKDITDFVHSNGTGTKPPNPLPYELFYKPVNREPSSHQASAESLSHSVTVLTNPDEELKSVDRQLQQLEQSQSPTIGKMRQKAMNISTDQTPSKEPKQPLPPIIDNSLNSNTRIYTDQSSVTIHSGPGVKEQHDSTQNDSQEKIAATPLYESKYSDSTLSKDKPVSSPIFGHVQPEGKLGEIEKSAAEINSAIQEKKTINDSQLEQEEAYHNRMPKPLPKDEKWVISSIRRSQQVPIAVTATDNQILTDNDSIKQGAINISVSNSPDIVDDESVKEIKPRHPKLHRPIVPLTIEIPNLMNDPKPPQLAAHQAIEDARRHSQMSPIEIDISRSQNRLDDHEDIRPAPWQSSGIIKEKKEDYMPQNNKYYSSYQPDLAHSPLPKLHTQSRLSQLHVAEEEHGKKKKSSKNKLDANLKPGKEPKTSGRFSLFFTGGHKKDKKKEKGHQLEIQKQQQYMLEQKSSNRQQHQQPNTTNHPPIDGQVSTNQRISHRFLCYVRSQWPFEATIDGEMSFNQHEVLGILHKQSDGWWQAERLTGEVAGQRGLVPGNYMIDVSPTQHH</sequence>
<keyword evidence="12" id="KW-1185">Reference proteome</keyword>
<dbReference type="InterPro" id="IPR036028">
    <property type="entry name" value="SH3-like_dom_sf"/>
</dbReference>
<accession>A0A9P6XG79</accession>
<dbReference type="EMBL" id="JAANQT010000216">
    <property type="protein sequence ID" value="KAG1313138.1"/>
    <property type="molecule type" value="Genomic_DNA"/>
</dbReference>
<dbReference type="InterPro" id="IPR001452">
    <property type="entry name" value="SH3_domain"/>
</dbReference>
<evidence type="ECO:0000256" key="7">
    <source>
        <dbReference type="PROSITE-ProRule" id="PRU01077"/>
    </source>
</evidence>
<organism evidence="11 12">
    <name type="scientific">Rhizopus oryzae</name>
    <name type="common">Mucormycosis agent</name>
    <name type="synonym">Rhizopus arrhizus var. delemar</name>
    <dbReference type="NCBI Taxonomy" id="64495"/>
    <lineage>
        <taxon>Eukaryota</taxon>
        <taxon>Fungi</taxon>
        <taxon>Fungi incertae sedis</taxon>
        <taxon>Mucoromycota</taxon>
        <taxon>Mucoromycotina</taxon>
        <taxon>Mucoromycetes</taxon>
        <taxon>Mucorales</taxon>
        <taxon>Mucorineae</taxon>
        <taxon>Rhizopodaceae</taxon>
        <taxon>Rhizopus</taxon>
    </lineage>
</organism>
<dbReference type="GO" id="GO:0009898">
    <property type="term" value="C:cytoplasmic side of plasma membrane"/>
    <property type="evidence" value="ECO:0007669"/>
    <property type="project" value="TreeGrafter"/>
</dbReference>
<dbReference type="SUPFAM" id="SSF103657">
    <property type="entry name" value="BAR/IMD domain-like"/>
    <property type="match status" value="1"/>
</dbReference>
<keyword evidence="4" id="KW-0597">Phosphoprotein</keyword>
<feature type="region of interest" description="Disordered" evidence="8">
    <location>
        <begin position="179"/>
        <end position="238"/>
    </location>
</feature>
<dbReference type="GO" id="GO:0007010">
    <property type="term" value="P:cytoskeleton organization"/>
    <property type="evidence" value="ECO:0007669"/>
    <property type="project" value="TreeGrafter"/>
</dbReference>
<evidence type="ECO:0000256" key="2">
    <source>
        <dbReference type="ARBA" id="ARBA00022443"/>
    </source>
</evidence>
<dbReference type="AlphaFoldDB" id="A0A9P6XG79"/>
<feature type="region of interest" description="Disordered" evidence="8">
    <location>
        <begin position="428"/>
        <end position="455"/>
    </location>
</feature>
<feature type="compositionally biased region" description="Polar residues" evidence="8">
    <location>
        <begin position="545"/>
        <end position="578"/>
    </location>
</feature>
<dbReference type="CDD" id="cd00174">
    <property type="entry name" value="SH3"/>
    <property type="match status" value="1"/>
</dbReference>
<keyword evidence="2 6" id="KW-0728">SH3 domain</keyword>
<feature type="compositionally biased region" description="Basic and acidic residues" evidence="8">
    <location>
        <begin position="227"/>
        <end position="238"/>
    </location>
</feature>
<feature type="region of interest" description="Disordered" evidence="8">
    <location>
        <begin position="491"/>
        <end position="578"/>
    </location>
</feature>
<evidence type="ECO:0000256" key="1">
    <source>
        <dbReference type="ARBA" id="ARBA00004245"/>
    </source>
</evidence>
<dbReference type="SUPFAM" id="SSF50044">
    <property type="entry name" value="SH3-domain"/>
    <property type="match status" value="1"/>
</dbReference>
<feature type="domain" description="F-BAR" evidence="10">
    <location>
        <begin position="1"/>
        <end position="100"/>
    </location>
</feature>
<evidence type="ECO:0000256" key="4">
    <source>
        <dbReference type="ARBA" id="ARBA00022553"/>
    </source>
</evidence>
<feature type="compositionally biased region" description="Polar residues" evidence="8">
    <location>
        <begin position="203"/>
        <end position="220"/>
    </location>
</feature>
<keyword evidence="7" id="KW-0175">Coiled coil</keyword>
<evidence type="ECO:0000256" key="3">
    <source>
        <dbReference type="ARBA" id="ARBA00022490"/>
    </source>
</evidence>
<feature type="region of interest" description="Disordered" evidence="8">
    <location>
        <begin position="252"/>
        <end position="271"/>
    </location>
</feature>
<evidence type="ECO:0000256" key="6">
    <source>
        <dbReference type="PROSITE-ProRule" id="PRU00192"/>
    </source>
</evidence>
<dbReference type="SMART" id="SM00326">
    <property type="entry name" value="SH3"/>
    <property type="match status" value="1"/>
</dbReference>
<evidence type="ECO:0000259" key="9">
    <source>
        <dbReference type="PROSITE" id="PS50002"/>
    </source>
</evidence>
<dbReference type="PROSITE" id="PS51741">
    <property type="entry name" value="F_BAR"/>
    <property type="match status" value="1"/>
</dbReference>
<evidence type="ECO:0000313" key="11">
    <source>
        <dbReference type="EMBL" id="KAG1313138.1"/>
    </source>
</evidence>
<feature type="domain" description="SH3" evidence="9">
    <location>
        <begin position="587"/>
        <end position="651"/>
    </location>
</feature>
<feature type="compositionally biased region" description="Basic residues" evidence="8">
    <location>
        <begin position="530"/>
        <end position="539"/>
    </location>
</feature>
<evidence type="ECO:0000256" key="5">
    <source>
        <dbReference type="ARBA" id="ARBA00023212"/>
    </source>
</evidence>
<dbReference type="PANTHER" id="PTHR23065">
    <property type="entry name" value="PROLINE-SERINE-THREONINE PHOSPHATASE INTERACTING PROTEIN 1"/>
    <property type="match status" value="1"/>
</dbReference>
<reference evidence="11" key="1">
    <citation type="journal article" date="2020" name="Microb. Genom.">
        <title>Genetic diversity of clinical and environmental Mucorales isolates obtained from an investigation of mucormycosis cases among solid organ transplant recipients.</title>
        <authorList>
            <person name="Nguyen M.H."/>
            <person name="Kaul D."/>
            <person name="Muto C."/>
            <person name="Cheng S.J."/>
            <person name="Richter R.A."/>
            <person name="Bruno V.M."/>
            <person name="Liu G."/>
            <person name="Beyhan S."/>
            <person name="Sundermann A.J."/>
            <person name="Mounaud S."/>
            <person name="Pasculle A.W."/>
            <person name="Nierman W.C."/>
            <person name="Driscoll E."/>
            <person name="Cumbie R."/>
            <person name="Clancy C.J."/>
            <person name="Dupont C.L."/>
        </authorList>
    </citation>
    <scope>NUCLEOTIDE SEQUENCE</scope>
    <source>
        <strain evidence="11">GL11</strain>
    </source>
</reference>
<evidence type="ECO:0008006" key="13">
    <source>
        <dbReference type="Google" id="ProtNLM"/>
    </source>
</evidence>
<evidence type="ECO:0000313" key="12">
    <source>
        <dbReference type="Proteomes" id="UP000716291"/>
    </source>
</evidence>
<feature type="compositionally biased region" description="Basic and acidic residues" evidence="8">
    <location>
        <begin position="505"/>
        <end position="519"/>
    </location>
</feature>
<dbReference type="Gene3D" id="2.30.30.40">
    <property type="entry name" value="SH3 Domains"/>
    <property type="match status" value="1"/>
</dbReference>
<dbReference type="GO" id="GO:0005543">
    <property type="term" value="F:phospholipid binding"/>
    <property type="evidence" value="ECO:0007669"/>
    <property type="project" value="TreeGrafter"/>
</dbReference>
<keyword evidence="5" id="KW-0206">Cytoskeleton</keyword>
<dbReference type="InterPro" id="IPR031160">
    <property type="entry name" value="F_BAR_dom"/>
</dbReference>
<feature type="compositionally biased region" description="Basic and acidic residues" evidence="8">
    <location>
        <begin position="431"/>
        <end position="440"/>
    </location>
</feature>
<proteinExistence type="predicted"/>
<dbReference type="PANTHER" id="PTHR23065:SF7">
    <property type="entry name" value="NOSTRIN, ISOFORM H"/>
    <property type="match status" value="1"/>
</dbReference>